<dbReference type="Gene3D" id="1.10.150.130">
    <property type="match status" value="1"/>
</dbReference>
<dbReference type="PANTHER" id="PTHR34605">
    <property type="entry name" value="PHAGE_INTEGRASE DOMAIN-CONTAINING PROTEIN"/>
    <property type="match status" value="1"/>
</dbReference>
<sequence>MPSPMIDTQKISHFVKKGSEEVQLSNADLRVLEAWKPSTLTSYNAATRKYAKFKELTNNRHYTLPITPPELYAFVAWAGQGQEDDGGSKINATSLTKYLFAIKLWHTFHDVPYPYHTKARVKLMLKASGKQDAVIPPKPGKSPVLVTDLTNLFQLLTGRGPEAKTIQDLAVVAFWGMARIGELTHQATRGPIGYRSEPTNRNVRHFTHVTTIALHQAKTAKPGEIQLLKLRPMNSPLCPVQAIKRQLISTLTMSDSLFGYDQTLQTFAILPRRKM</sequence>
<dbReference type="InterPro" id="IPR052925">
    <property type="entry name" value="Phage_Integrase-like_Recomb"/>
</dbReference>
<keyword evidence="1" id="KW-0238">DNA-binding</keyword>
<reference evidence="2 3" key="1">
    <citation type="submission" date="2017-11" db="EMBL/GenBank/DDBJ databases">
        <title>De novo assembly and phasing of dikaryotic genomes from two isolates of Puccinia coronata f. sp. avenae, the causal agent of oat crown rust.</title>
        <authorList>
            <person name="Miller M.E."/>
            <person name="Zhang Y."/>
            <person name="Omidvar V."/>
            <person name="Sperschneider J."/>
            <person name="Schwessinger B."/>
            <person name="Raley C."/>
            <person name="Palmer J.M."/>
            <person name="Garnica D."/>
            <person name="Upadhyaya N."/>
            <person name="Rathjen J."/>
            <person name="Taylor J.M."/>
            <person name="Park R.F."/>
            <person name="Dodds P.N."/>
            <person name="Hirsch C.D."/>
            <person name="Kianian S.F."/>
            <person name="Figueroa M."/>
        </authorList>
    </citation>
    <scope>NUCLEOTIDE SEQUENCE [LARGE SCALE GENOMIC DNA]</scope>
    <source>
        <strain evidence="2">12SD80</strain>
    </source>
</reference>
<evidence type="ECO:0000256" key="1">
    <source>
        <dbReference type="ARBA" id="ARBA00023125"/>
    </source>
</evidence>
<dbReference type="SUPFAM" id="SSF47823">
    <property type="entry name" value="lambda integrase-like, N-terminal domain"/>
    <property type="match status" value="1"/>
</dbReference>
<evidence type="ECO:0000313" key="3">
    <source>
        <dbReference type="Proteomes" id="UP000235392"/>
    </source>
</evidence>
<dbReference type="GO" id="GO:0003677">
    <property type="term" value="F:DNA binding"/>
    <property type="evidence" value="ECO:0007669"/>
    <property type="project" value="UniProtKB-KW"/>
</dbReference>
<dbReference type="InterPro" id="IPR010998">
    <property type="entry name" value="Integrase_recombinase_N"/>
</dbReference>
<organism evidence="2 3">
    <name type="scientific">Puccinia coronata f. sp. avenae</name>
    <dbReference type="NCBI Taxonomy" id="200324"/>
    <lineage>
        <taxon>Eukaryota</taxon>
        <taxon>Fungi</taxon>
        <taxon>Dikarya</taxon>
        <taxon>Basidiomycota</taxon>
        <taxon>Pucciniomycotina</taxon>
        <taxon>Pucciniomycetes</taxon>
        <taxon>Pucciniales</taxon>
        <taxon>Pucciniaceae</taxon>
        <taxon>Puccinia</taxon>
    </lineage>
</organism>
<dbReference type="AlphaFoldDB" id="A0A2N5VQZ6"/>
<dbReference type="EMBL" id="PGCI01000001">
    <property type="protein sequence ID" value="PLW52396.1"/>
    <property type="molecule type" value="Genomic_DNA"/>
</dbReference>
<evidence type="ECO:0000313" key="2">
    <source>
        <dbReference type="EMBL" id="PLW52396.1"/>
    </source>
</evidence>
<name>A0A2N5VQZ6_9BASI</name>
<protein>
    <recommendedName>
        <fullName evidence="4">Core-binding (CB) domain-containing protein</fullName>
    </recommendedName>
</protein>
<dbReference type="PANTHER" id="PTHR34605:SF3">
    <property type="entry name" value="P CELL-TYPE AGGLUTINATION PROTEIN MAP4-LIKE-RELATED"/>
    <property type="match status" value="1"/>
</dbReference>
<proteinExistence type="predicted"/>
<evidence type="ECO:0008006" key="4">
    <source>
        <dbReference type="Google" id="ProtNLM"/>
    </source>
</evidence>
<gene>
    <name evidence="2" type="ORF">PCASD_00004</name>
</gene>
<dbReference type="Proteomes" id="UP000235392">
    <property type="component" value="Unassembled WGS sequence"/>
</dbReference>
<comment type="caution">
    <text evidence="2">The sequence shown here is derived from an EMBL/GenBank/DDBJ whole genome shotgun (WGS) entry which is preliminary data.</text>
</comment>
<accession>A0A2N5VQZ6</accession>